<feature type="region of interest" description="Disordered" evidence="1">
    <location>
        <begin position="16"/>
        <end position="57"/>
    </location>
</feature>
<comment type="caution">
    <text evidence="2">The sequence shown here is derived from an EMBL/GenBank/DDBJ whole genome shotgun (WGS) entry which is preliminary data.</text>
</comment>
<evidence type="ECO:0000313" key="2">
    <source>
        <dbReference type="EMBL" id="GEA86357.1"/>
    </source>
</evidence>
<protein>
    <submittedName>
        <fullName evidence="2">Uncharacterized protein</fullName>
    </submittedName>
</protein>
<evidence type="ECO:0000256" key="1">
    <source>
        <dbReference type="SAM" id="MobiDB-lite"/>
    </source>
</evidence>
<dbReference type="AlphaFoldDB" id="A0A4Y3KQZ1"/>
<gene>
    <name evidence="2" type="ORF">CCE01nite_03060</name>
</gene>
<dbReference type="EMBL" id="BJLR01000002">
    <property type="protein sequence ID" value="GEA86357.1"/>
    <property type="molecule type" value="Genomic_DNA"/>
</dbReference>
<proteinExistence type="predicted"/>
<dbReference type="Proteomes" id="UP000317046">
    <property type="component" value="Unassembled WGS sequence"/>
</dbReference>
<sequence>MRDVPDVRWECIGGPLRRRVPSVPSGGGPPSPAARRGHRCASVGRAGPWRAPTGAARPSLTEAADTCLRGAAAHAVHGGVRMLAPREMGGRLATYAGFPHLCARQRRGPRDVLHRRRDPPPTR</sequence>
<name>A0A4Y3KQZ1_9CELL</name>
<feature type="region of interest" description="Disordered" evidence="1">
    <location>
        <begin position="104"/>
        <end position="123"/>
    </location>
</feature>
<reference evidence="2" key="1">
    <citation type="submission" date="2019-06" db="EMBL/GenBank/DDBJ databases">
        <title>Whole genome shotgun sequence of Cellulomonas cellasea NBRC 3753.</title>
        <authorList>
            <person name="Hosoyama A."/>
            <person name="Uohara A."/>
            <person name="Ohji S."/>
            <person name="Ichikawa N."/>
        </authorList>
    </citation>
    <scope>NUCLEOTIDE SEQUENCE [LARGE SCALE GENOMIC DNA]</scope>
    <source>
        <strain evidence="2">NBRC 3753</strain>
    </source>
</reference>
<evidence type="ECO:0000313" key="3">
    <source>
        <dbReference type="Proteomes" id="UP000317046"/>
    </source>
</evidence>
<keyword evidence="3" id="KW-1185">Reference proteome</keyword>
<accession>A0A4Y3KQZ1</accession>
<organism evidence="2 3">
    <name type="scientific">Cellulomonas cellasea</name>
    <dbReference type="NCBI Taxonomy" id="43670"/>
    <lineage>
        <taxon>Bacteria</taxon>
        <taxon>Bacillati</taxon>
        <taxon>Actinomycetota</taxon>
        <taxon>Actinomycetes</taxon>
        <taxon>Micrococcales</taxon>
        <taxon>Cellulomonadaceae</taxon>
        <taxon>Cellulomonas</taxon>
    </lineage>
</organism>
<feature type="compositionally biased region" description="Basic and acidic residues" evidence="1">
    <location>
        <begin position="108"/>
        <end position="123"/>
    </location>
</feature>